<dbReference type="Proteomes" id="UP000524246">
    <property type="component" value="Unassembled WGS sequence"/>
</dbReference>
<organism evidence="4 5">
    <name type="scientific">SAR324 cluster bacterium</name>
    <dbReference type="NCBI Taxonomy" id="2024889"/>
    <lineage>
        <taxon>Bacteria</taxon>
        <taxon>Deltaproteobacteria</taxon>
        <taxon>SAR324 cluster</taxon>
    </lineage>
</organism>
<dbReference type="Pfam" id="PF02591">
    <property type="entry name" value="Zn_ribbon_9"/>
    <property type="match status" value="1"/>
</dbReference>
<proteinExistence type="predicted"/>
<feature type="domain" description="CT398-like coiled coil hairpin" evidence="3">
    <location>
        <begin position="16"/>
        <end position="189"/>
    </location>
</feature>
<dbReference type="AlphaFoldDB" id="A0A7X9FR22"/>
<sequence length="245" mass="27986">MAEDLRTSLQNLIALGKVDIALARILAEKKQLTERFAKKTTDLRQAENNLALKMKVYNERKARFDKEENSIKEEREKLVARRKSLASLNNYKVQQAAEKEIEHANRSLSVREEAMLESLGELEAAISENKAMEDAVVKHRAEKAELEAEIKAIFPELESKEKNLRKEREKRAALVLPAYMHNYDRIKSQYFGDAIVPVNMQSKSCSGCFIQIRPQIIVELHKGDKIVNCPGCGRIIYIEETQSEG</sequence>
<feature type="domain" description="C4-type zinc ribbon" evidence="2">
    <location>
        <begin position="204"/>
        <end position="236"/>
    </location>
</feature>
<dbReference type="InterPro" id="IPR056003">
    <property type="entry name" value="CT398_CC_hairpin"/>
</dbReference>
<evidence type="ECO:0000313" key="5">
    <source>
        <dbReference type="Proteomes" id="UP000524246"/>
    </source>
</evidence>
<protein>
    <recommendedName>
        <fullName evidence="6">C4-type zinc ribbon domain-containing protein</fullName>
    </recommendedName>
</protein>
<dbReference type="InterPro" id="IPR003743">
    <property type="entry name" value="Zf-RING_7"/>
</dbReference>
<keyword evidence="1" id="KW-0175">Coiled coil</keyword>
<dbReference type="Gene3D" id="1.10.287.1490">
    <property type="match status" value="1"/>
</dbReference>
<evidence type="ECO:0000259" key="2">
    <source>
        <dbReference type="Pfam" id="PF02591"/>
    </source>
</evidence>
<name>A0A7X9FR22_9DELT</name>
<reference evidence="4 5" key="1">
    <citation type="journal article" date="2020" name="Biotechnol. Biofuels">
        <title>New insights from the biogas microbiome by comprehensive genome-resolved metagenomics of nearly 1600 species originating from multiple anaerobic digesters.</title>
        <authorList>
            <person name="Campanaro S."/>
            <person name="Treu L."/>
            <person name="Rodriguez-R L.M."/>
            <person name="Kovalovszki A."/>
            <person name="Ziels R.M."/>
            <person name="Maus I."/>
            <person name="Zhu X."/>
            <person name="Kougias P.G."/>
            <person name="Basile A."/>
            <person name="Luo G."/>
            <person name="Schluter A."/>
            <person name="Konstantinidis K.T."/>
            <person name="Angelidaki I."/>
        </authorList>
    </citation>
    <scope>NUCLEOTIDE SEQUENCE [LARGE SCALE GENOMIC DNA]</scope>
    <source>
        <strain evidence="4">AS27yjCOA_65</strain>
    </source>
</reference>
<dbReference type="Pfam" id="PF24481">
    <property type="entry name" value="CT398_CC"/>
    <property type="match status" value="1"/>
</dbReference>
<evidence type="ECO:0008006" key="6">
    <source>
        <dbReference type="Google" id="ProtNLM"/>
    </source>
</evidence>
<gene>
    <name evidence="4" type="ORF">GYA55_06065</name>
</gene>
<accession>A0A7X9FR22</accession>
<feature type="coiled-coil region" evidence="1">
    <location>
        <begin position="122"/>
        <end position="149"/>
    </location>
</feature>
<feature type="coiled-coil region" evidence="1">
    <location>
        <begin position="29"/>
        <end position="77"/>
    </location>
</feature>
<dbReference type="EMBL" id="JAAZON010000262">
    <property type="protein sequence ID" value="NMC62720.1"/>
    <property type="molecule type" value="Genomic_DNA"/>
</dbReference>
<evidence type="ECO:0000259" key="3">
    <source>
        <dbReference type="Pfam" id="PF24481"/>
    </source>
</evidence>
<evidence type="ECO:0000313" key="4">
    <source>
        <dbReference type="EMBL" id="NMC62720.1"/>
    </source>
</evidence>
<comment type="caution">
    <text evidence="4">The sequence shown here is derived from an EMBL/GenBank/DDBJ whole genome shotgun (WGS) entry which is preliminary data.</text>
</comment>
<evidence type="ECO:0000256" key="1">
    <source>
        <dbReference type="SAM" id="Coils"/>
    </source>
</evidence>